<reference evidence="1" key="1">
    <citation type="submission" date="2007-10" db="EMBL/GenBank/DDBJ databases">
        <authorList>
            <person name="Fulton L."/>
            <person name="Clifton S."/>
            <person name="Fulton B."/>
            <person name="Xu J."/>
            <person name="Minx P."/>
            <person name="Pepin K.H."/>
            <person name="Johnson M."/>
            <person name="Thiruvilangam P."/>
            <person name="Bhonagiri V."/>
            <person name="Nash W.E."/>
            <person name="Mardis E.R."/>
            <person name="Wilson R.K."/>
        </authorList>
    </citation>
    <scope>NUCLEOTIDE SEQUENCE [LARGE SCALE GENOMIC DNA]</scope>
    <source>
        <strain evidence="1">DSM 15702</strain>
    </source>
</reference>
<reference evidence="1" key="2">
    <citation type="submission" date="2014-06" db="EMBL/GenBank/DDBJ databases">
        <title>Draft genome sequence of Eubacterium siraeum (DSM 15702).</title>
        <authorList>
            <person name="Sudarsanam P."/>
            <person name="Ley R."/>
            <person name="Guruge J."/>
            <person name="Turnbaugh P.J."/>
            <person name="Mahowald M."/>
            <person name="Liep D."/>
            <person name="Gordon J."/>
        </authorList>
    </citation>
    <scope>NUCLEOTIDE SEQUENCE</scope>
    <source>
        <strain evidence="1">DSM 15702</strain>
    </source>
</reference>
<sequence>MLCVTPPFCYPADSSDNSKGGTWCGTLPQAELEAAHSRTAIR</sequence>
<evidence type="ECO:0000313" key="1">
    <source>
        <dbReference type="EMBL" id="EDS02089.1"/>
    </source>
</evidence>
<proteinExistence type="predicted"/>
<gene>
    <name evidence="1" type="ORF">EUBSIR_00013</name>
</gene>
<dbReference type="Proteomes" id="UP000005326">
    <property type="component" value="Unassembled WGS sequence"/>
</dbReference>
<accession>B0MJN8</accession>
<protein>
    <submittedName>
        <fullName evidence="1">Uncharacterized protein</fullName>
    </submittedName>
</protein>
<dbReference type="EMBL" id="ABCA03000010">
    <property type="protein sequence ID" value="EDS02089.1"/>
    <property type="molecule type" value="Genomic_DNA"/>
</dbReference>
<evidence type="ECO:0000313" key="2">
    <source>
        <dbReference type="Proteomes" id="UP000005326"/>
    </source>
</evidence>
<keyword evidence="2" id="KW-1185">Reference proteome</keyword>
<name>B0MJN8_9FIRM</name>
<organism evidence="1 2">
    <name type="scientific">[Eubacterium] siraeum DSM 15702</name>
    <dbReference type="NCBI Taxonomy" id="428128"/>
    <lineage>
        <taxon>Bacteria</taxon>
        <taxon>Bacillati</taxon>
        <taxon>Bacillota</taxon>
        <taxon>Clostridia</taxon>
        <taxon>Eubacteriales</taxon>
        <taxon>Oscillospiraceae</taxon>
        <taxon>Oscillospiraceae incertae sedis</taxon>
    </lineage>
</organism>
<comment type="caution">
    <text evidence="1">The sequence shown here is derived from an EMBL/GenBank/DDBJ whole genome shotgun (WGS) entry which is preliminary data.</text>
</comment>
<dbReference type="AlphaFoldDB" id="B0MJN8"/>